<feature type="domain" description="Thioredoxin" evidence="3">
    <location>
        <begin position="41"/>
        <end position="206"/>
    </location>
</feature>
<accession>A0ABR5ANG6</accession>
<evidence type="ECO:0000256" key="1">
    <source>
        <dbReference type="ARBA" id="ARBA00010996"/>
    </source>
</evidence>
<dbReference type="InterPro" id="IPR003782">
    <property type="entry name" value="SCO1/SenC"/>
</dbReference>
<dbReference type="PANTHER" id="PTHR12151:SF25">
    <property type="entry name" value="LINALOOL DEHYDRATASE_ISOMERASE DOMAIN-CONTAINING PROTEIN"/>
    <property type="match status" value="1"/>
</dbReference>
<dbReference type="PANTHER" id="PTHR12151">
    <property type="entry name" value="ELECTRON TRANSPORT PROTIN SCO1/SENC FAMILY MEMBER"/>
    <property type="match status" value="1"/>
</dbReference>
<evidence type="ECO:0000256" key="2">
    <source>
        <dbReference type="ARBA" id="ARBA00023008"/>
    </source>
</evidence>
<dbReference type="InterPro" id="IPR036249">
    <property type="entry name" value="Thioredoxin-like_sf"/>
</dbReference>
<proteinExistence type="inferred from homology"/>
<keyword evidence="2" id="KW-0186">Copper</keyword>
<dbReference type="EMBL" id="JXAK01000001">
    <property type="protein sequence ID" value="KIL42413.1"/>
    <property type="molecule type" value="Genomic_DNA"/>
</dbReference>
<name>A0ABR5ANG6_9BACL</name>
<evidence type="ECO:0000313" key="5">
    <source>
        <dbReference type="Proteomes" id="UP000031967"/>
    </source>
</evidence>
<dbReference type="PROSITE" id="PS51352">
    <property type="entry name" value="THIOREDOXIN_2"/>
    <property type="match status" value="1"/>
</dbReference>
<dbReference type="RefSeq" id="WP_041044731.1">
    <property type="nucleotide sequence ID" value="NZ_JXAK01000001.1"/>
</dbReference>
<evidence type="ECO:0000259" key="3">
    <source>
        <dbReference type="PROSITE" id="PS51352"/>
    </source>
</evidence>
<reference evidence="4 5" key="1">
    <citation type="submission" date="2014-12" db="EMBL/GenBank/DDBJ databases">
        <title>Draft genome sequence of Paenibacillus kamchatkensis strain B-2647.</title>
        <authorList>
            <person name="Karlyshev A.V."/>
            <person name="Kudryashova E.B."/>
        </authorList>
    </citation>
    <scope>NUCLEOTIDE SEQUENCE [LARGE SCALE GENOMIC DNA]</scope>
    <source>
        <strain evidence="4 5">VKM B-2647</strain>
    </source>
</reference>
<keyword evidence="5" id="KW-1185">Reference proteome</keyword>
<dbReference type="Pfam" id="PF02630">
    <property type="entry name" value="SCO1-SenC"/>
    <property type="match status" value="1"/>
</dbReference>
<dbReference type="CDD" id="cd02968">
    <property type="entry name" value="SCO"/>
    <property type="match status" value="1"/>
</dbReference>
<dbReference type="Gene3D" id="3.40.30.10">
    <property type="entry name" value="Glutaredoxin"/>
    <property type="match status" value="1"/>
</dbReference>
<organism evidence="4 5">
    <name type="scientific">Gordoniibacillus kamchatkensis</name>
    <dbReference type="NCBI Taxonomy" id="1590651"/>
    <lineage>
        <taxon>Bacteria</taxon>
        <taxon>Bacillati</taxon>
        <taxon>Bacillota</taxon>
        <taxon>Bacilli</taxon>
        <taxon>Bacillales</taxon>
        <taxon>Paenibacillaceae</taxon>
        <taxon>Gordoniibacillus</taxon>
    </lineage>
</organism>
<dbReference type="Proteomes" id="UP000031967">
    <property type="component" value="Unassembled WGS sequence"/>
</dbReference>
<sequence>MNAFLRKNWFTLAVSVILLAMIASFAYKLWFGGASPAGHSLDKIKAAPDFALHDLNGNPVTKADTNGKVRLFYFFYSSCPDVCQPTSFLLSQVQDQLKKEGLFDSKAQIYSVTIDPTVDTPQKLTQFGAQFHNDPSGWKFLRGEEKQTADLAEKFGIMVVKEKDGTFTHSNAILLVDKKGDLRSYYTVDVQTTAEQIVKDVKTLAKEK</sequence>
<comment type="similarity">
    <text evidence="1">Belongs to the SCO1/2 family.</text>
</comment>
<dbReference type="SUPFAM" id="SSF52833">
    <property type="entry name" value="Thioredoxin-like"/>
    <property type="match status" value="1"/>
</dbReference>
<evidence type="ECO:0000313" key="4">
    <source>
        <dbReference type="EMBL" id="KIL42413.1"/>
    </source>
</evidence>
<dbReference type="InterPro" id="IPR013766">
    <property type="entry name" value="Thioredoxin_domain"/>
</dbReference>
<protein>
    <recommendedName>
        <fullName evidence="3">Thioredoxin domain-containing protein</fullName>
    </recommendedName>
</protein>
<gene>
    <name evidence="4" type="ORF">SD70_00340</name>
</gene>
<comment type="caution">
    <text evidence="4">The sequence shown here is derived from an EMBL/GenBank/DDBJ whole genome shotgun (WGS) entry which is preliminary data.</text>
</comment>